<dbReference type="Proteomes" id="UP000030653">
    <property type="component" value="Unassembled WGS sequence"/>
</dbReference>
<dbReference type="Gene3D" id="3.40.50.150">
    <property type="entry name" value="Vaccinia Virus protein VP39"/>
    <property type="match status" value="1"/>
</dbReference>
<dbReference type="SUPFAM" id="SSF53335">
    <property type="entry name" value="S-adenosyl-L-methionine-dependent methyltransferases"/>
    <property type="match status" value="1"/>
</dbReference>
<dbReference type="InterPro" id="IPR029063">
    <property type="entry name" value="SAM-dependent_MTases_sf"/>
</dbReference>
<dbReference type="PANTHER" id="PTHR45036:SF1">
    <property type="entry name" value="METHYLTRANSFERASE LIKE 7A"/>
    <property type="match status" value="1"/>
</dbReference>
<dbReference type="OrthoDB" id="540004at2759"/>
<dbReference type="AlphaFoldDB" id="M5FS08"/>
<reference evidence="1 2" key="1">
    <citation type="journal article" date="2012" name="Science">
        <title>The Paleozoic origin of enzymatic lignin decomposition reconstructed from 31 fungal genomes.</title>
        <authorList>
            <person name="Floudas D."/>
            <person name="Binder M."/>
            <person name="Riley R."/>
            <person name="Barry K."/>
            <person name="Blanchette R.A."/>
            <person name="Henrissat B."/>
            <person name="Martinez A.T."/>
            <person name="Otillar R."/>
            <person name="Spatafora J.W."/>
            <person name="Yadav J.S."/>
            <person name="Aerts A."/>
            <person name="Benoit I."/>
            <person name="Boyd A."/>
            <person name="Carlson A."/>
            <person name="Copeland A."/>
            <person name="Coutinho P.M."/>
            <person name="de Vries R.P."/>
            <person name="Ferreira P."/>
            <person name="Findley K."/>
            <person name="Foster B."/>
            <person name="Gaskell J."/>
            <person name="Glotzer D."/>
            <person name="Gorecki P."/>
            <person name="Heitman J."/>
            <person name="Hesse C."/>
            <person name="Hori C."/>
            <person name="Igarashi K."/>
            <person name="Jurgens J.A."/>
            <person name="Kallen N."/>
            <person name="Kersten P."/>
            <person name="Kohler A."/>
            <person name="Kuees U."/>
            <person name="Kumar T.K.A."/>
            <person name="Kuo A."/>
            <person name="LaButti K."/>
            <person name="Larrondo L.F."/>
            <person name="Lindquist E."/>
            <person name="Ling A."/>
            <person name="Lombard V."/>
            <person name="Lucas S."/>
            <person name="Lundell T."/>
            <person name="Martin R."/>
            <person name="McLaughlin D.J."/>
            <person name="Morgenstern I."/>
            <person name="Morin E."/>
            <person name="Murat C."/>
            <person name="Nagy L.G."/>
            <person name="Nolan M."/>
            <person name="Ohm R.A."/>
            <person name="Patyshakuliyeva A."/>
            <person name="Rokas A."/>
            <person name="Ruiz-Duenas F.J."/>
            <person name="Sabat G."/>
            <person name="Salamov A."/>
            <person name="Samejima M."/>
            <person name="Schmutz J."/>
            <person name="Slot J.C."/>
            <person name="St John F."/>
            <person name="Stenlid J."/>
            <person name="Sun H."/>
            <person name="Sun S."/>
            <person name="Syed K."/>
            <person name="Tsang A."/>
            <person name="Wiebenga A."/>
            <person name="Young D."/>
            <person name="Pisabarro A."/>
            <person name="Eastwood D.C."/>
            <person name="Martin F."/>
            <person name="Cullen D."/>
            <person name="Grigoriev I.V."/>
            <person name="Hibbett D.S."/>
        </authorList>
    </citation>
    <scope>NUCLEOTIDE SEQUENCE [LARGE SCALE GENOMIC DNA]</scope>
    <source>
        <strain evidence="1 2">DJM-731 SS1</strain>
    </source>
</reference>
<dbReference type="CDD" id="cd02440">
    <property type="entry name" value="AdoMet_MTases"/>
    <property type="match status" value="1"/>
</dbReference>
<proteinExistence type="predicted"/>
<keyword evidence="2" id="KW-1185">Reference proteome</keyword>
<sequence>MWLPLFLDPLPQLLYCIKLGLPPVLRALYSNPWLIFYPSKLQKIFMAGFWVVFGPGLDEGAAPAKQRLITPFAKGVVLEIGAGHGHSLRYFDREKVEKYFALEPNEEMYPALRKSIADAGLSEEDGTAIILPFGAHEVDKILAAVGENQVDTLVSFLTLCSVPNSKEVIPKLCLAVLKRPGGTFLMYEHGLSPVWSSRIYQRFWSPIWSLTWNGCRLDRNTVKWVEQVPWAEKEVGKEDMPDWHLWYRTMGRYVL</sequence>
<dbReference type="PANTHER" id="PTHR45036">
    <property type="entry name" value="METHYLTRANSFERASE LIKE 7B"/>
    <property type="match status" value="1"/>
</dbReference>
<protein>
    <recommendedName>
        <fullName evidence="3">S-adenosyl-L-methionine-dependent methyltransferase</fullName>
    </recommendedName>
</protein>
<dbReference type="InterPro" id="IPR052356">
    <property type="entry name" value="Thiol_S-MT"/>
</dbReference>
<dbReference type="EMBL" id="JH795873">
    <property type="protein sequence ID" value="EJT98558.1"/>
    <property type="molecule type" value="Genomic_DNA"/>
</dbReference>
<evidence type="ECO:0000313" key="2">
    <source>
        <dbReference type="Proteomes" id="UP000030653"/>
    </source>
</evidence>
<accession>M5FS08</accession>
<evidence type="ECO:0000313" key="1">
    <source>
        <dbReference type="EMBL" id="EJT98558.1"/>
    </source>
</evidence>
<dbReference type="RefSeq" id="XP_040625456.1">
    <property type="nucleotide sequence ID" value="XM_040775465.1"/>
</dbReference>
<name>M5FS08_DACPD</name>
<dbReference type="Pfam" id="PF13489">
    <property type="entry name" value="Methyltransf_23"/>
    <property type="match status" value="1"/>
</dbReference>
<evidence type="ECO:0008006" key="3">
    <source>
        <dbReference type="Google" id="ProtNLM"/>
    </source>
</evidence>
<dbReference type="HOGENOM" id="CLU_037990_6_2_1"/>
<dbReference type="STRING" id="1858805.M5FS08"/>
<dbReference type="GeneID" id="63690527"/>
<organism evidence="1 2">
    <name type="scientific">Dacryopinax primogenitus (strain DJM 731)</name>
    <name type="common">Brown rot fungus</name>
    <dbReference type="NCBI Taxonomy" id="1858805"/>
    <lineage>
        <taxon>Eukaryota</taxon>
        <taxon>Fungi</taxon>
        <taxon>Dikarya</taxon>
        <taxon>Basidiomycota</taxon>
        <taxon>Agaricomycotina</taxon>
        <taxon>Dacrymycetes</taxon>
        <taxon>Dacrymycetales</taxon>
        <taxon>Dacrymycetaceae</taxon>
        <taxon>Dacryopinax</taxon>
    </lineage>
</organism>
<dbReference type="OMA" id="NQIHRYD"/>
<gene>
    <name evidence="1" type="ORF">DACRYDRAFT_57745</name>
</gene>